<evidence type="ECO:0000313" key="3">
    <source>
        <dbReference type="Proteomes" id="UP000010473"/>
    </source>
</evidence>
<dbReference type="InterPro" id="IPR035069">
    <property type="entry name" value="TTHA1013/TTHA0281-like"/>
</dbReference>
<dbReference type="KEGG" id="scs:Sta7437_4610"/>
<dbReference type="PATRIC" id="fig|111780.3.peg.4764"/>
<dbReference type="HOGENOM" id="CLU_2275707_0_0_3"/>
<dbReference type="OrthoDB" id="428699at2"/>
<protein>
    <recommendedName>
        <fullName evidence="4">Type II toxin-antitoxin system HicB family antitoxin</fullName>
    </recommendedName>
</protein>
<keyword evidence="3" id="KW-1185">Reference proteome</keyword>
<dbReference type="SUPFAM" id="SSF143100">
    <property type="entry name" value="TTHA1013/TTHA0281-like"/>
    <property type="match status" value="1"/>
</dbReference>
<geneLocation type="plasmid" evidence="2 3">
    <name>pSTA7437.01</name>
</geneLocation>
<proteinExistence type="predicted"/>
<evidence type="ECO:0000256" key="1">
    <source>
        <dbReference type="SAM" id="MobiDB-lite"/>
    </source>
</evidence>
<feature type="compositionally biased region" description="Basic and acidic residues" evidence="1">
    <location>
        <begin position="82"/>
        <end position="94"/>
    </location>
</feature>
<name>K9XZZ4_STAC7</name>
<evidence type="ECO:0000313" key="2">
    <source>
        <dbReference type="EMBL" id="AFZ38068.1"/>
    </source>
</evidence>
<keyword evidence="2" id="KW-0614">Plasmid</keyword>
<dbReference type="EMBL" id="CP003654">
    <property type="protein sequence ID" value="AFZ38068.1"/>
    <property type="molecule type" value="Genomic_DNA"/>
</dbReference>
<reference evidence="3" key="1">
    <citation type="journal article" date="2013" name="Proc. Natl. Acad. Sci. U.S.A.">
        <title>Improving the coverage of the cyanobacterial phylum using diversity-driven genome sequencing.</title>
        <authorList>
            <person name="Shih P.M."/>
            <person name="Wu D."/>
            <person name="Latifi A."/>
            <person name="Axen S.D."/>
            <person name="Fewer D.P."/>
            <person name="Talla E."/>
            <person name="Calteau A."/>
            <person name="Cai F."/>
            <person name="Tandeau de Marsac N."/>
            <person name="Rippka R."/>
            <person name="Herdman M."/>
            <person name="Sivonen K."/>
            <person name="Coursin T."/>
            <person name="Laurent T."/>
            <person name="Goodwin L."/>
            <person name="Nolan M."/>
            <person name="Davenport K.W."/>
            <person name="Han C.S."/>
            <person name="Rubin E.M."/>
            <person name="Eisen J.A."/>
            <person name="Woyke T."/>
            <person name="Gugger M."/>
            <person name="Kerfeld C.A."/>
        </authorList>
    </citation>
    <scope>NUCLEOTIDE SEQUENCE [LARGE SCALE GENOMIC DNA]</scope>
    <source>
        <strain evidence="3">ATCC 29371 / PCC 7437</strain>
        <plasmid evidence="3">Plasmid pSTA7437.01</plasmid>
    </source>
</reference>
<organism evidence="2 3">
    <name type="scientific">Stanieria cyanosphaera (strain ATCC 29371 / PCC 7437)</name>
    <dbReference type="NCBI Taxonomy" id="111780"/>
    <lineage>
        <taxon>Bacteria</taxon>
        <taxon>Bacillati</taxon>
        <taxon>Cyanobacteriota</taxon>
        <taxon>Cyanophyceae</taxon>
        <taxon>Pleurocapsales</taxon>
        <taxon>Dermocarpellaceae</taxon>
        <taxon>Stanieria</taxon>
    </lineage>
</organism>
<accession>K9XZZ4</accession>
<dbReference type="AlphaFoldDB" id="K9XZZ4"/>
<feature type="region of interest" description="Disordered" evidence="1">
    <location>
        <begin position="82"/>
        <end position="102"/>
    </location>
</feature>
<dbReference type="RefSeq" id="WP_015211976.1">
    <property type="nucleotide sequence ID" value="NC_019765.1"/>
</dbReference>
<dbReference type="Proteomes" id="UP000010473">
    <property type="component" value="Plasmid pSTA7437.01"/>
</dbReference>
<sequence length="102" mass="11218">MKTKLNILIEKDESGYAASCSEIAGYKVTAKSLDVVVKNLQATIEDYLTQVSSTKKAEKSSQPIWAIAEDLIADLTESEKEQLPTDGAVQHDHYIYGTPKVD</sequence>
<evidence type="ECO:0008006" key="4">
    <source>
        <dbReference type="Google" id="ProtNLM"/>
    </source>
</evidence>
<gene>
    <name evidence="2" type="ordered locus">Sta7437_4610</name>
</gene>